<dbReference type="EMBL" id="BSPX01000111">
    <property type="protein sequence ID" value="GLT24601.1"/>
    <property type="molecule type" value="Genomic_DNA"/>
</dbReference>
<protein>
    <recommendedName>
        <fullName evidence="3">Lipoprotein</fullName>
    </recommendedName>
</protein>
<reference evidence="2" key="1">
    <citation type="journal article" date="2019" name="Int. J. Syst. Evol. Microbiol.">
        <title>The Global Catalogue of Microorganisms (GCM) 10K type strain sequencing project: providing services to taxonomists for standard genome sequencing and annotation.</title>
        <authorList>
            <consortium name="The Broad Institute Genomics Platform"/>
            <consortium name="The Broad Institute Genome Sequencing Center for Infectious Disease"/>
            <person name="Wu L."/>
            <person name="Ma J."/>
        </authorList>
    </citation>
    <scope>NUCLEOTIDE SEQUENCE [LARGE SCALE GENOMIC DNA]</scope>
    <source>
        <strain evidence="2">NBRC 102407</strain>
    </source>
</reference>
<evidence type="ECO:0000313" key="2">
    <source>
        <dbReference type="Proteomes" id="UP001157167"/>
    </source>
</evidence>
<dbReference type="Proteomes" id="UP001157167">
    <property type="component" value="Unassembled WGS sequence"/>
</dbReference>
<evidence type="ECO:0000313" key="1">
    <source>
        <dbReference type="EMBL" id="GLT24601.1"/>
    </source>
</evidence>
<proteinExistence type="predicted"/>
<accession>A0ABQ6FK36</accession>
<keyword evidence="2" id="KW-1185">Reference proteome</keyword>
<evidence type="ECO:0008006" key="3">
    <source>
        <dbReference type="Google" id="ProtNLM"/>
    </source>
</evidence>
<gene>
    <name evidence="1" type="ORF">GCM10007933_40880</name>
</gene>
<name>A0ABQ6FK36_9RHOO</name>
<organism evidence="1 2">
    <name type="scientific">Zoogloea oryzae</name>
    <dbReference type="NCBI Taxonomy" id="310767"/>
    <lineage>
        <taxon>Bacteria</taxon>
        <taxon>Pseudomonadati</taxon>
        <taxon>Pseudomonadota</taxon>
        <taxon>Betaproteobacteria</taxon>
        <taxon>Rhodocyclales</taxon>
        <taxon>Zoogloeaceae</taxon>
        <taxon>Zoogloea</taxon>
    </lineage>
</organism>
<sequence>MLTACQTTDIREIPMKIAGGETVKVKAGPRGPKPAEDARIKITGAAILIAPPDEIGDTPSLLWSFSLQAKTRDEITRITVENVFPTDPAAILVDDSTPRLRDGMWINQWNNGDPMGMQNGWLQQKGLAPFVFRFTIHFKDGTQSVLHQLATFGDNDKRFFLNAARQASERYIIKGGK</sequence>
<comment type="caution">
    <text evidence="1">The sequence shown here is derived from an EMBL/GenBank/DDBJ whole genome shotgun (WGS) entry which is preliminary data.</text>
</comment>